<sequence>MPIPIQRIPRDRGPPLPKSGGTPFVGPHRDMTLFIWLLSGLALWIKYREVAQRCWMQLALNALMIWESAQCNGNENIGKSMRQPETRPISQDQLITEVKGIYTGLVMVETKCIEVDNALSSGANTDANKLNNEQWQALISLHRTLLHEHHDFFLATRHPSASPALRRLASKYSMPARMWKHGIHSFLELLRCRLPSSHAIEHMLTFLYLAYSMMALLYETVPAFEDTWIECLGDLGRYRMAIEDDDIQDREVWTEVSKHWYSKASEKSPTTGRLYHHLAILARPNALQQLYYYTRSLIVPIPFSNARESIMSLFDPLLANNPPRLAPIDSAFVRAHGMLFSSGQRGSTEWLKPGSSHPSLTKSVDEWPEKDYIYISLILNSLLLDKSLEQAPRTLPEDFAMRGLLHCEDYFPQDWFGFDAGCHLDFDPLVLEPYLLPPPRRIDWVESISELFWLPYNYRCYLTTKALHSVSNYLATLASVGFATTHRYFDGFLNATNVVL</sequence>
<organism evidence="3 4">
    <name type="scientific">Fusarium sporotrichioides</name>
    <dbReference type="NCBI Taxonomy" id="5514"/>
    <lineage>
        <taxon>Eukaryota</taxon>
        <taxon>Fungi</taxon>
        <taxon>Dikarya</taxon>
        <taxon>Ascomycota</taxon>
        <taxon>Pezizomycotina</taxon>
        <taxon>Sordariomycetes</taxon>
        <taxon>Hypocreomycetidae</taxon>
        <taxon>Hypocreales</taxon>
        <taxon>Nectriaceae</taxon>
        <taxon>Fusarium</taxon>
    </lineage>
</organism>
<proteinExistence type="predicted"/>
<dbReference type="GO" id="GO:0000184">
    <property type="term" value="P:nuclear-transcribed mRNA catabolic process, nonsense-mediated decay"/>
    <property type="evidence" value="ECO:0007669"/>
    <property type="project" value="TreeGrafter"/>
</dbReference>
<evidence type="ECO:0000313" key="3">
    <source>
        <dbReference type="EMBL" id="RGP71528.1"/>
    </source>
</evidence>
<dbReference type="PANTHER" id="PTHR15696">
    <property type="entry name" value="SMG-7 SUPPRESSOR WITH MORPHOLOGICAL EFFECT ON GENITALIA PROTEIN 7"/>
    <property type="match status" value="1"/>
</dbReference>
<protein>
    <recommendedName>
        <fullName evidence="2">DNA/RNA-binding domain-containing protein</fullName>
    </recommendedName>
</protein>
<dbReference type="InterPro" id="IPR011990">
    <property type="entry name" value="TPR-like_helical_dom_sf"/>
</dbReference>
<dbReference type="Proteomes" id="UP000266152">
    <property type="component" value="Unassembled WGS sequence"/>
</dbReference>
<feature type="domain" description="DNA/RNA-binding" evidence="2">
    <location>
        <begin position="258"/>
        <end position="315"/>
    </location>
</feature>
<evidence type="ECO:0000256" key="1">
    <source>
        <dbReference type="SAM" id="MobiDB-lite"/>
    </source>
</evidence>
<keyword evidence="4" id="KW-1185">Reference proteome</keyword>
<dbReference type="GO" id="GO:0042162">
    <property type="term" value="F:telomeric DNA binding"/>
    <property type="evidence" value="ECO:0007669"/>
    <property type="project" value="TreeGrafter"/>
</dbReference>
<dbReference type="GO" id="GO:0005697">
    <property type="term" value="C:telomerase holoenzyme complex"/>
    <property type="evidence" value="ECO:0007669"/>
    <property type="project" value="TreeGrafter"/>
</dbReference>
<dbReference type="EMBL" id="PXOF01000041">
    <property type="protein sequence ID" value="RGP71528.1"/>
    <property type="molecule type" value="Genomic_DNA"/>
</dbReference>
<evidence type="ECO:0000313" key="4">
    <source>
        <dbReference type="Proteomes" id="UP000266152"/>
    </source>
</evidence>
<dbReference type="GO" id="GO:0070034">
    <property type="term" value="F:telomerase RNA binding"/>
    <property type="evidence" value="ECO:0007669"/>
    <property type="project" value="TreeGrafter"/>
</dbReference>
<comment type="caution">
    <text evidence="3">The sequence shown here is derived from an EMBL/GenBank/DDBJ whole genome shotgun (WGS) entry which is preliminary data.</text>
</comment>
<dbReference type="InterPro" id="IPR045153">
    <property type="entry name" value="Est1/Ebs1-like"/>
</dbReference>
<dbReference type="FunFam" id="1.25.40.10:FF:000202">
    <property type="entry name" value="Unplaced genomic scaffold supercont1.7, whole genome shotgun sequence"/>
    <property type="match status" value="1"/>
</dbReference>
<dbReference type="InterPro" id="IPR018834">
    <property type="entry name" value="DNA/RNA-bd_Est1-type"/>
</dbReference>
<dbReference type="Gene3D" id="1.25.40.10">
    <property type="entry name" value="Tetratricopeptide repeat domain"/>
    <property type="match status" value="1"/>
</dbReference>
<evidence type="ECO:0000259" key="2">
    <source>
        <dbReference type="Pfam" id="PF10373"/>
    </source>
</evidence>
<gene>
    <name evidence="3" type="ORF">FSPOR_3234</name>
</gene>
<dbReference type="AlphaFoldDB" id="A0A395SGL2"/>
<dbReference type="STRING" id="5514.A0A395SGL2"/>
<dbReference type="PANTHER" id="PTHR15696:SF0">
    <property type="entry name" value="TELOMERASE-BINDING PROTEIN EST1A"/>
    <property type="match status" value="1"/>
</dbReference>
<dbReference type="SUPFAM" id="SSF48452">
    <property type="entry name" value="TPR-like"/>
    <property type="match status" value="1"/>
</dbReference>
<feature type="region of interest" description="Disordered" evidence="1">
    <location>
        <begin position="1"/>
        <end position="24"/>
    </location>
</feature>
<accession>A0A395SGL2</accession>
<name>A0A395SGL2_FUSSP</name>
<dbReference type="Pfam" id="PF10373">
    <property type="entry name" value="EST1_DNA_bind"/>
    <property type="match status" value="1"/>
</dbReference>
<reference evidence="3 4" key="1">
    <citation type="journal article" date="2018" name="PLoS Pathog.">
        <title>Evolution of structural diversity of trichothecenes, a family of toxins produced by plant pathogenic and entomopathogenic fungi.</title>
        <authorList>
            <person name="Proctor R.H."/>
            <person name="McCormick S.P."/>
            <person name="Kim H.S."/>
            <person name="Cardoza R.E."/>
            <person name="Stanley A.M."/>
            <person name="Lindo L."/>
            <person name="Kelly A."/>
            <person name="Brown D.W."/>
            <person name="Lee T."/>
            <person name="Vaughan M.M."/>
            <person name="Alexander N.J."/>
            <person name="Busman M."/>
            <person name="Gutierrez S."/>
        </authorList>
    </citation>
    <scope>NUCLEOTIDE SEQUENCE [LARGE SCALE GENOMIC DNA]</scope>
    <source>
        <strain evidence="3 4">NRRL 3299</strain>
    </source>
</reference>